<name>A0A2P2PHU8_RHIMU</name>
<evidence type="ECO:0000313" key="1">
    <source>
        <dbReference type="EMBL" id="MBX54305.1"/>
    </source>
</evidence>
<dbReference type="AlphaFoldDB" id="A0A2P2PHU8"/>
<organism evidence="1">
    <name type="scientific">Rhizophora mucronata</name>
    <name type="common">Asiatic mangrove</name>
    <dbReference type="NCBI Taxonomy" id="61149"/>
    <lineage>
        <taxon>Eukaryota</taxon>
        <taxon>Viridiplantae</taxon>
        <taxon>Streptophyta</taxon>
        <taxon>Embryophyta</taxon>
        <taxon>Tracheophyta</taxon>
        <taxon>Spermatophyta</taxon>
        <taxon>Magnoliopsida</taxon>
        <taxon>eudicotyledons</taxon>
        <taxon>Gunneridae</taxon>
        <taxon>Pentapetalae</taxon>
        <taxon>rosids</taxon>
        <taxon>fabids</taxon>
        <taxon>Malpighiales</taxon>
        <taxon>Rhizophoraceae</taxon>
        <taxon>Rhizophora</taxon>
    </lineage>
</organism>
<dbReference type="EMBL" id="GGEC01073821">
    <property type="protein sequence ID" value="MBX54305.1"/>
    <property type="molecule type" value="Transcribed_RNA"/>
</dbReference>
<sequence length="17" mass="2032">MILNKNRIRNLQISAFT</sequence>
<reference evidence="1" key="1">
    <citation type="submission" date="2018-02" db="EMBL/GenBank/DDBJ databases">
        <title>Rhizophora mucronata_Transcriptome.</title>
        <authorList>
            <person name="Meera S.P."/>
            <person name="Sreeshan A."/>
            <person name="Augustine A."/>
        </authorList>
    </citation>
    <scope>NUCLEOTIDE SEQUENCE</scope>
    <source>
        <tissue evidence="1">Leaf</tissue>
    </source>
</reference>
<proteinExistence type="predicted"/>
<protein>
    <submittedName>
        <fullName evidence="1">Uncharacterized protein</fullName>
    </submittedName>
</protein>
<accession>A0A2P2PHU8</accession>